<keyword evidence="3" id="KW-1185">Reference proteome</keyword>
<dbReference type="InterPro" id="IPR051971">
    <property type="entry name" value="E3_ubiquitin-PDZ_ligase"/>
</dbReference>
<feature type="region of interest" description="Disordered" evidence="1">
    <location>
        <begin position="335"/>
        <end position="363"/>
    </location>
</feature>
<gene>
    <name evidence="2" type="ORF">SKAU_G00102130</name>
</gene>
<sequence>MGCRFSGPLADDGKGGNGKDLARVSPCEAQRILSNYEQPIMLQIEGWRGRGPHSCHTSDCGTQTERSWDRFQGISDTAGSSRLNAYMHRPCCNHVSLPHNHYRACEYLPSFPQGVEHMTTLGFQKPELSSNMPKEQGCLFGCCSTNTDEPSSFLSQTEDEDPVPLGYLPLLHELDSGLGCTDGSLLQGELSGPETEEGVDQGSPPDRTSPASSPSSQSLISSELSDSGFYSVSAGDFHHFQRLLERKMHLYRARASGEKQERQGARLDLQSIPEASPPPRDMGLLQFRRAGSPRLSRCPSGPVFHPQPGPSSCSTPSCLRRAALQQQNSSLEILNSSQRHLDRRRASHPSSPNHRRASEHQHWQAVPDCPHITLEHHHTLAGEPCCKEFRLSSEALDRKEMAERDTERQGGRENQCFMLSHPQDAQETWFKPAGSPYNTLSPVGGTYSTLGLGGPGKLRMGRSQLLKARALRLADERSENTTDEEAREVQTGRYCSRAERRRHLLLAREQRQRKRDSSMGGACQGGGDSCSTVLELSHRKLSLLRNRKLLDDWTTVEELLTHGTRASSQEILCPSPLLSVTTV</sequence>
<evidence type="ECO:0000313" key="3">
    <source>
        <dbReference type="Proteomes" id="UP001152622"/>
    </source>
</evidence>
<evidence type="ECO:0000256" key="1">
    <source>
        <dbReference type="SAM" id="MobiDB-lite"/>
    </source>
</evidence>
<dbReference type="PANTHER" id="PTHR15545">
    <property type="entry name" value="PDZ DOMAIN CONTAINING RING FINGER PROTEIN 3, 4"/>
    <property type="match status" value="1"/>
</dbReference>
<reference evidence="2" key="1">
    <citation type="journal article" date="2023" name="Science">
        <title>Genome structures resolve the early diversification of teleost fishes.</title>
        <authorList>
            <person name="Parey E."/>
            <person name="Louis A."/>
            <person name="Montfort J."/>
            <person name="Bouchez O."/>
            <person name="Roques C."/>
            <person name="Iampietro C."/>
            <person name="Lluch J."/>
            <person name="Castinel A."/>
            <person name="Donnadieu C."/>
            <person name="Desvignes T."/>
            <person name="Floi Bucao C."/>
            <person name="Jouanno E."/>
            <person name="Wen M."/>
            <person name="Mejri S."/>
            <person name="Dirks R."/>
            <person name="Jansen H."/>
            <person name="Henkel C."/>
            <person name="Chen W.J."/>
            <person name="Zahm M."/>
            <person name="Cabau C."/>
            <person name="Klopp C."/>
            <person name="Thompson A.W."/>
            <person name="Robinson-Rechavi M."/>
            <person name="Braasch I."/>
            <person name="Lecointre G."/>
            <person name="Bobe J."/>
            <person name="Postlethwait J.H."/>
            <person name="Berthelot C."/>
            <person name="Roest Crollius H."/>
            <person name="Guiguen Y."/>
        </authorList>
    </citation>
    <scope>NUCLEOTIDE SEQUENCE</scope>
    <source>
        <strain evidence="2">WJC10195</strain>
    </source>
</reference>
<feature type="compositionally biased region" description="Low complexity" evidence="1">
    <location>
        <begin position="203"/>
        <end position="220"/>
    </location>
</feature>
<protein>
    <submittedName>
        <fullName evidence="2">Uncharacterized protein</fullName>
    </submittedName>
</protein>
<dbReference type="AlphaFoldDB" id="A0A9Q1J5D0"/>
<dbReference type="EMBL" id="JAINUF010000003">
    <property type="protein sequence ID" value="KAJ8370185.1"/>
    <property type="molecule type" value="Genomic_DNA"/>
</dbReference>
<feature type="region of interest" description="Disordered" evidence="1">
    <location>
        <begin position="1"/>
        <end position="21"/>
    </location>
</feature>
<feature type="region of interest" description="Disordered" evidence="1">
    <location>
        <begin position="509"/>
        <end position="529"/>
    </location>
</feature>
<dbReference type="OrthoDB" id="8936013at2759"/>
<comment type="caution">
    <text evidence="2">The sequence shown here is derived from an EMBL/GenBank/DDBJ whole genome shotgun (WGS) entry which is preliminary data.</text>
</comment>
<evidence type="ECO:0000313" key="2">
    <source>
        <dbReference type="EMBL" id="KAJ8370185.1"/>
    </source>
</evidence>
<organism evidence="2 3">
    <name type="scientific">Synaphobranchus kaupii</name>
    <name type="common">Kaup's arrowtooth eel</name>
    <dbReference type="NCBI Taxonomy" id="118154"/>
    <lineage>
        <taxon>Eukaryota</taxon>
        <taxon>Metazoa</taxon>
        <taxon>Chordata</taxon>
        <taxon>Craniata</taxon>
        <taxon>Vertebrata</taxon>
        <taxon>Euteleostomi</taxon>
        <taxon>Actinopterygii</taxon>
        <taxon>Neopterygii</taxon>
        <taxon>Teleostei</taxon>
        <taxon>Anguilliformes</taxon>
        <taxon>Synaphobranchidae</taxon>
        <taxon>Synaphobranchus</taxon>
    </lineage>
</organism>
<feature type="compositionally biased region" description="Basic residues" evidence="1">
    <location>
        <begin position="341"/>
        <end position="355"/>
    </location>
</feature>
<feature type="compositionally biased region" description="Basic and acidic residues" evidence="1">
    <location>
        <begin position="255"/>
        <end position="265"/>
    </location>
</feature>
<accession>A0A9Q1J5D0</accession>
<dbReference type="PANTHER" id="PTHR15545:SF4">
    <property type="entry name" value="PDZ DOMAIN-CONTAINING PROTEIN 4"/>
    <property type="match status" value="1"/>
</dbReference>
<name>A0A9Q1J5D0_SYNKA</name>
<feature type="region of interest" description="Disordered" evidence="1">
    <location>
        <begin position="254"/>
        <end position="317"/>
    </location>
</feature>
<feature type="region of interest" description="Disordered" evidence="1">
    <location>
        <begin position="182"/>
        <end position="220"/>
    </location>
</feature>
<proteinExistence type="predicted"/>
<dbReference type="Proteomes" id="UP001152622">
    <property type="component" value="Chromosome 3"/>
</dbReference>